<evidence type="ECO:0000313" key="1">
    <source>
        <dbReference type="EMBL" id="AFK40603.1"/>
    </source>
</evidence>
<reference evidence="1" key="1">
    <citation type="submission" date="2012-05" db="EMBL/GenBank/DDBJ databases">
        <authorList>
            <person name="Krishnakumar V."/>
            <person name="Cheung F."/>
            <person name="Xiao Y."/>
            <person name="Chan A."/>
            <person name="Moskal W.A."/>
            <person name="Town C.D."/>
        </authorList>
    </citation>
    <scope>NUCLEOTIDE SEQUENCE</scope>
</reference>
<accession>I3SK11</accession>
<protein>
    <submittedName>
        <fullName evidence="1">Uncharacterized protein</fullName>
    </submittedName>
</protein>
<dbReference type="EMBL" id="BT140808">
    <property type="protein sequence ID" value="AFK40603.1"/>
    <property type="molecule type" value="mRNA"/>
</dbReference>
<dbReference type="AlphaFoldDB" id="I3SK11"/>
<name>I3SK11_LOTJA</name>
<organism evidence="1">
    <name type="scientific">Lotus japonicus</name>
    <name type="common">Lotus corniculatus var. japonicus</name>
    <dbReference type="NCBI Taxonomy" id="34305"/>
    <lineage>
        <taxon>Eukaryota</taxon>
        <taxon>Viridiplantae</taxon>
        <taxon>Streptophyta</taxon>
        <taxon>Embryophyta</taxon>
        <taxon>Tracheophyta</taxon>
        <taxon>Spermatophyta</taxon>
        <taxon>Magnoliopsida</taxon>
        <taxon>eudicotyledons</taxon>
        <taxon>Gunneridae</taxon>
        <taxon>Pentapetalae</taxon>
        <taxon>rosids</taxon>
        <taxon>fabids</taxon>
        <taxon>Fabales</taxon>
        <taxon>Fabaceae</taxon>
        <taxon>Papilionoideae</taxon>
        <taxon>50 kb inversion clade</taxon>
        <taxon>NPAAA clade</taxon>
        <taxon>Hologalegina</taxon>
        <taxon>robinioid clade</taxon>
        <taxon>Loteae</taxon>
        <taxon>Lotus</taxon>
    </lineage>
</organism>
<sequence>MCYRQEGKAYVKNVICLQLRQHYIHSQVEGDDVFPTLRANHKKLQYEKQRRASIVTTNASNGTWRDKKNTIAIVALCHILSCAKAPSVSCLNSIPSKALSCVMRTPLPMPNKAAKNSKYRVPSNPVGMLKFSRSKINTTDWTQAPKDTIAAIDGRPEVRRPAAREQIPSKAPYAASILPTPETPIAGVTTYLVNSAQTNACCRPEYVIRGMINNIFTSNNALVSDLQRDLRDECSPAPPPSPECSHFPLLLLSLRLRKKNISIAPKVITKRSTANNEVLPLVLPSFPSLSRANVIRLPINWWRAYTAQNSPLKLPITAPSCKLLSLA</sequence>
<proteinExistence type="evidence at transcript level"/>